<dbReference type="SUPFAM" id="SSF56349">
    <property type="entry name" value="DNA breaking-rejoining enzymes"/>
    <property type="match status" value="1"/>
</dbReference>
<dbReference type="SUPFAM" id="SSF47823">
    <property type="entry name" value="lambda integrase-like, N-terminal domain"/>
    <property type="match status" value="1"/>
</dbReference>
<dbReference type="Proteomes" id="UP000030669">
    <property type="component" value="Unassembled WGS sequence"/>
</dbReference>
<dbReference type="GO" id="GO:0006310">
    <property type="term" value="P:DNA recombination"/>
    <property type="evidence" value="ECO:0007669"/>
    <property type="project" value="UniProtKB-KW"/>
</dbReference>
<proteinExistence type="predicted"/>
<dbReference type="InterPro" id="IPR013762">
    <property type="entry name" value="Integrase-like_cat_sf"/>
</dbReference>
<dbReference type="InterPro" id="IPR010998">
    <property type="entry name" value="Integrase_recombinase_N"/>
</dbReference>
<dbReference type="EMBL" id="KB469305">
    <property type="protein sequence ID" value="EPQ53624.1"/>
    <property type="molecule type" value="Genomic_DNA"/>
</dbReference>
<dbReference type="OrthoDB" id="3266428at2759"/>
<dbReference type="InterPro" id="IPR011010">
    <property type="entry name" value="DNA_brk_join_enz"/>
</dbReference>
<name>S7RLR3_GLOTA</name>
<gene>
    <name evidence="3" type="ORF">GLOTRDRAFT_15128</name>
</gene>
<feature type="non-terminal residue" evidence="3">
    <location>
        <position position="350"/>
    </location>
</feature>
<dbReference type="KEGG" id="gtr:GLOTRDRAFT_15128"/>
<evidence type="ECO:0000256" key="2">
    <source>
        <dbReference type="ARBA" id="ARBA00023172"/>
    </source>
</evidence>
<evidence type="ECO:0000256" key="1">
    <source>
        <dbReference type="ARBA" id="ARBA00023125"/>
    </source>
</evidence>
<dbReference type="PANTHER" id="PTHR34605">
    <property type="entry name" value="PHAGE_INTEGRASE DOMAIN-CONTAINING PROTEIN"/>
    <property type="match status" value="1"/>
</dbReference>
<feature type="non-terminal residue" evidence="3">
    <location>
        <position position="1"/>
    </location>
</feature>
<dbReference type="RefSeq" id="XP_007867680.1">
    <property type="nucleotide sequence ID" value="XM_007869489.1"/>
</dbReference>
<dbReference type="eggNOG" id="ENOG502SDY1">
    <property type="taxonomic scope" value="Eukaryota"/>
</dbReference>
<dbReference type="Gene3D" id="1.10.443.10">
    <property type="entry name" value="Intergrase catalytic core"/>
    <property type="match status" value="1"/>
</dbReference>
<keyword evidence="2" id="KW-0233">DNA recombination</keyword>
<evidence type="ECO:0000313" key="3">
    <source>
        <dbReference type="EMBL" id="EPQ53624.1"/>
    </source>
</evidence>
<dbReference type="InterPro" id="IPR052925">
    <property type="entry name" value="Phage_Integrase-like_Recomb"/>
</dbReference>
<dbReference type="AlphaFoldDB" id="S7RLR3"/>
<dbReference type="OMA" id="FWHTLNG"/>
<accession>S7RLR3</accession>
<evidence type="ECO:0008006" key="5">
    <source>
        <dbReference type="Google" id="ProtNLM"/>
    </source>
</evidence>
<sequence>RKPRDGCEILPSPFRPHVAAVDRLRAWTSPYALDTDSLLRQELSPSTANTVQDLVFAALEPSTLSTYAAGLLRFHQFCDAEGIPEGHRMPASPFLLAGFVSRFAGTVSGKTVAAWLAGLHAWHDINCAPWEGDQRFISLIKMSAAKRAPASSKREKRAPVTIEHLFALQEGLDFSSSFDCAVWAVACIAFWACCRLGELTVPSKTAFDPRRHVTKSAAIRFRTLPDGSESAHLHLPFGKMEKDAGVDLSIPGRPLVCAVAALRLHQLANRRVPPDAPLFAFETADGSWAPMVKSWFLGRCRTVWEKSPALLSQVAGHSFRIGGATELLLAGVPPETVAAQGRWKSLAFLL</sequence>
<keyword evidence="1" id="KW-0238">DNA-binding</keyword>
<dbReference type="GO" id="GO:0015074">
    <property type="term" value="P:DNA integration"/>
    <property type="evidence" value="ECO:0007669"/>
    <property type="project" value="InterPro"/>
</dbReference>
<protein>
    <recommendedName>
        <fullName evidence="5">DNA breaking-rejoining enzyme</fullName>
    </recommendedName>
</protein>
<evidence type="ECO:0000313" key="4">
    <source>
        <dbReference type="Proteomes" id="UP000030669"/>
    </source>
</evidence>
<keyword evidence="4" id="KW-1185">Reference proteome</keyword>
<dbReference type="Gene3D" id="1.10.150.130">
    <property type="match status" value="1"/>
</dbReference>
<organism evidence="3 4">
    <name type="scientific">Gloeophyllum trabeum (strain ATCC 11539 / FP-39264 / Madison 617)</name>
    <name type="common">Brown rot fungus</name>
    <dbReference type="NCBI Taxonomy" id="670483"/>
    <lineage>
        <taxon>Eukaryota</taxon>
        <taxon>Fungi</taxon>
        <taxon>Dikarya</taxon>
        <taxon>Basidiomycota</taxon>
        <taxon>Agaricomycotina</taxon>
        <taxon>Agaricomycetes</taxon>
        <taxon>Gloeophyllales</taxon>
        <taxon>Gloeophyllaceae</taxon>
        <taxon>Gloeophyllum</taxon>
    </lineage>
</organism>
<reference evidence="3 4" key="1">
    <citation type="journal article" date="2012" name="Science">
        <title>The Paleozoic origin of enzymatic lignin decomposition reconstructed from 31 fungal genomes.</title>
        <authorList>
            <person name="Floudas D."/>
            <person name="Binder M."/>
            <person name="Riley R."/>
            <person name="Barry K."/>
            <person name="Blanchette R.A."/>
            <person name="Henrissat B."/>
            <person name="Martinez A.T."/>
            <person name="Otillar R."/>
            <person name="Spatafora J.W."/>
            <person name="Yadav J.S."/>
            <person name="Aerts A."/>
            <person name="Benoit I."/>
            <person name="Boyd A."/>
            <person name="Carlson A."/>
            <person name="Copeland A."/>
            <person name="Coutinho P.M."/>
            <person name="de Vries R.P."/>
            <person name="Ferreira P."/>
            <person name="Findley K."/>
            <person name="Foster B."/>
            <person name="Gaskell J."/>
            <person name="Glotzer D."/>
            <person name="Gorecki P."/>
            <person name="Heitman J."/>
            <person name="Hesse C."/>
            <person name="Hori C."/>
            <person name="Igarashi K."/>
            <person name="Jurgens J.A."/>
            <person name="Kallen N."/>
            <person name="Kersten P."/>
            <person name="Kohler A."/>
            <person name="Kuees U."/>
            <person name="Kumar T.K.A."/>
            <person name="Kuo A."/>
            <person name="LaButti K."/>
            <person name="Larrondo L.F."/>
            <person name="Lindquist E."/>
            <person name="Ling A."/>
            <person name="Lombard V."/>
            <person name="Lucas S."/>
            <person name="Lundell T."/>
            <person name="Martin R."/>
            <person name="McLaughlin D.J."/>
            <person name="Morgenstern I."/>
            <person name="Morin E."/>
            <person name="Murat C."/>
            <person name="Nagy L.G."/>
            <person name="Nolan M."/>
            <person name="Ohm R.A."/>
            <person name="Patyshakuliyeva A."/>
            <person name="Rokas A."/>
            <person name="Ruiz-Duenas F.J."/>
            <person name="Sabat G."/>
            <person name="Salamov A."/>
            <person name="Samejima M."/>
            <person name="Schmutz J."/>
            <person name="Slot J.C."/>
            <person name="St John F."/>
            <person name="Stenlid J."/>
            <person name="Sun H."/>
            <person name="Sun S."/>
            <person name="Syed K."/>
            <person name="Tsang A."/>
            <person name="Wiebenga A."/>
            <person name="Young D."/>
            <person name="Pisabarro A."/>
            <person name="Eastwood D.C."/>
            <person name="Martin F."/>
            <person name="Cullen D."/>
            <person name="Grigoriev I.V."/>
            <person name="Hibbett D.S."/>
        </authorList>
    </citation>
    <scope>NUCLEOTIDE SEQUENCE [LARGE SCALE GENOMIC DNA]</scope>
    <source>
        <strain evidence="3 4">ATCC 11539</strain>
    </source>
</reference>
<dbReference type="GeneID" id="19304881"/>
<dbReference type="GO" id="GO:0003677">
    <property type="term" value="F:DNA binding"/>
    <property type="evidence" value="ECO:0007669"/>
    <property type="project" value="UniProtKB-KW"/>
</dbReference>
<dbReference type="HOGENOM" id="CLU_003292_2_0_1"/>
<dbReference type="PANTHER" id="PTHR34605:SF3">
    <property type="entry name" value="P CELL-TYPE AGGLUTINATION PROTEIN MAP4-LIKE-RELATED"/>
    <property type="match status" value="1"/>
</dbReference>